<evidence type="ECO:0000313" key="4">
    <source>
        <dbReference type="Proteomes" id="UP000317893"/>
    </source>
</evidence>
<keyword evidence="4" id="KW-1185">Reference proteome</keyword>
<organism evidence="3 4">
    <name type="scientific">Lapillicoccus jejuensis</name>
    <dbReference type="NCBI Taxonomy" id="402171"/>
    <lineage>
        <taxon>Bacteria</taxon>
        <taxon>Bacillati</taxon>
        <taxon>Actinomycetota</taxon>
        <taxon>Actinomycetes</taxon>
        <taxon>Micrococcales</taxon>
        <taxon>Intrasporangiaceae</taxon>
        <taxon>Lapillicoccus</taxon>
    </lineage>
</organism>
<feature type="region of interest" description="Disordered" evidence="1">
    <location>
        <begin position="247"/>
        <end position="357"/>
    </location>
</feature>
<name>A0A542DX81_9MICO</name>
<dbReference type="InterPro" id="IPR025159">
    <property type="entry name" value="AbiEi_N"/>
</dbReference>
<sequence>MIDLDAPLASLGTLFTSADAAAAGLSAKVLRRAVAGGHVRRLAPGHYVVTAAWDATPPLAQHLVLARAAQRQRPWGVVSHLTAAAAHGLPVPSVLPTTITLTTDHDTGTANGGIARLEPAALSSSAVVDLDGLTVTSVGRTVVDCLRTLPLADGVALVDAALASGAVTVADLERERAFQKGWPWIGVADCGLWLADPVRESWFESVSFTQLWLDGIPVPQHQVTVLDHRERFVARVDGLWEGRASSVRPTAPASTWAGTTAPSLTRSPLPASSWTRSGARTGCPSWASRSSGGHRPIRSSNGRIGCAGRWDGPRARSPARSSRPSGLATAGGQRWTSRHAVRAGDALAPPRRTTSCF</sequence>
<comment type="caution">
    <text evidence="3">The sequence shown here is derived from an EMBL/GenBank/DDBJ whole genome shotgun (WGS) entry which is preliminary data.</text>
</comment>
<dbReference type="Pfam" id="PF13338">
    <property type="entry name" value="AbiEi_4"/>
    <property type="match status" value="1"/>
</dbReference>
<dbReference type="AlphaFoldDB" id="A0A542DX81"/>
<dbReference type="EMBL" id="VFMN01000001">
    <property type="protein sequence ID" value="TQJ07688.1"/>
    <property type="molecule type" value="Genomic_DNA"/>
</dbReference>
<dbReference type="Proteomes" id="UP000317893">
    <property type="component" value="Unassembled WGS sequence"/>
</dbReference>
<evidence type="ECO:0000256" key="1">
    <source>
        <dbReference type="SAM" id="MobiDB-lite"/>
    </source>
</evidence>
<evidence type="ECO:0000259" key="2">
    <source>
        <dbReference type="Pfam" id="PF13338"/>
    </source>
</evidence>
<feature type="compositionally biased region" description="Low complexity" evidence="1">
    <location>
        <begin position="315"/>
        <end position="325"/>
    </location>
</feature>
<feature type="domain" description="AbiEi antitoxin N-terminal" evidence="2">
    <location>
        <begin position="11"/>
        <end position="50"/>
    </location>
</feature>
<dbReference type="RefSeq" id="WP_170185557.1">
    <property type="nucleotide sequence ID" value="NZ_BAAAPR010000008.1"/>
</dbReference>
<feature type="compositionally biased region" description="Polar residues" evidence="1">
    <location>
        <begin position="252"/>
        <end position="278"/>
    </location>
</feature>
<reference evidence="3 4" key="1">
    <citation type="submission" date="2019-06" db="EMBL/GenBank/DDBJ databases">
        <title>Sequencing the genomes of 1000 actinobacteria strains.</title>
        <authorList>
            <person name="Klenk H.-P."/>
        </authorList>
    </citation>
    <scope>NUCLEOTIDE SEQUENCE [LARGE SCALE GENOMIC DNA]</scope>
    <source>
        <strain evidence="3 4">DSM 18607</strain>
    </source>
</reference>
<evidence type="ECO:0000313" key="3">
    <source>
        <dbReference type="EMBL" id="TQJ07688.1"/>
    </source>
</evidence>
<gene>
    <name evidence="3" type="ORF">FB458_0756</name>
</gene>
<protein>
    <submittedName>
        <fullName evidence="3">Putative AbiEi antitoxin of type IV toxin-antitoxin system</fullName>
    </submittedName>
</protein>
<proteinExistence type="predicted"/>
<accession>A0A542DX81</accession>